<dbReference type="GO" id="GO:0070390">
    <property type="term" value="C:transcription export complex 2"/>
    <property type="evidence" value="ECO:0007669"/>
    <property type="project" value="TreeGrafter"/>
</dbReference>
<protein>
    <submittedName>
        <fullName evidence="1">Uncharacterized protein</fullName>
    </submittedName>
</protein>
<dbReference type="OrthoDB" id="5404651at2759"/>
<keyword evidence="2" id="KW-1185">Reference proteome</keyword>
<accession>A0A1E4TEM8</accession>
<proteinExistence type="predicted"/>
<organism evidence="1 2">
    <name type="scientific">Tortispora caseinolytica NRRL Y-17796</name>
    <dbReference type="NCBI Taxonomy" id="767744"/>
    <lineage>
        <taxon>Eukaryota</taxon>
        <taxon>Fungi</taxon>
        <taxon>Dikarya</taxon>
        <taxon>Ascomycota</taxon>
        <taxon>Saccharomycotina</taxon>
        <taxon>Trigonopsidomycetes</taxon>
        <taxon>Trigonopsidales</taxon>
        <taxon>Trigonopsidaceae</taxon>
        <taxon>Tortispora</taxon>
    </lineage>
</organism>
<reference evidence="2" key="1">
    <citation type="submission" date="2016-02" db="EMBL/GenBank/DDBJ databases">
        <title>Comparative genomics of biotechnologically important yeasts.</title>
        <authorList>
            <consortium name="DOE Joint Genome Institute"/>
            <person name="Riley R."/>
            <person name="Haridas S."/>
            <person name="Wolfe K.H."/>
            <person name="Lopes M.R."/>
            <person name="Hittinger C.T."/>
            <person name="Goker M."/>
            <person name="Salamov A."/>
            <person name="Wisecaver J."/>
            <person name="Long T.M."/>
            <person name="Aerts A.L."/>
            <person name="Barry K."/>
            <person name="Choi C."/>
            <person name="Clum A."/>
            <person name="Coughlan A.Y."/>
            <person name="Deshpande S."/>
            <person name="Douglass A.P."/>
            <person name="Hanson S.J."/>
            <person name="Klenk H.-P."/>
            <person name="Labutti K."/>
            <person name="Lapidus A."/>
            <person name="Lindquist E."/>
            <person name="Lipzen A."/>
            <person name="Meier-Kolthoff J.P."/>
            <person name="Ohm R.A."/>
            <person name="Otillar R.P."/>
            <person name="Pangilinan J."/>
            <person name="Peng Y."/>
            <person name="Rokas A."/>
            <person name="Rosa C.A."/>
            <person name="Scheuner C."/>
            <person name="Sibirny A.A."/>
            <person name="Slot J.C."/>
            <person name="Stielow J.B."/>
            <person name="Sun H."/>
            <person name="Kurtzman C.P."/>
            <person name="Blackwell M."/>
            <person name="Jeffries T.W."/>
            <person name="Grigoriev I.V."/>
        </authorList>
    </citation>
    <scope>NUCLEOTIDE SEQUENCE [LARGE SCALE GENOMIC DNA]</scope>
    <source>
        <strain evidence="2">NRRL Y-17796</strain>
    </source>
</reference>
<gene>
    <name evidence="1" type="ORF">CANCADRAFT_103717</name>
</gene>
<dbReference type="InterPro" id="IPR036388">
    <property type="entry name" value="WH-like_DNA-bd_sf"/>
</dbReference>
<name>A0A1E4TEM8_9ASCO</name>
<dbReference type="InterPro" id="IPR045114">
    <property type="entry name" value="Csn12-like"/>
</dbReference>
<dbReference type="GO" id="GO:0003723">
    <property type="term" value="F:RNA binding"/>
    <property type="evidence" value="ECO:0007669"/>
    <property type="project" value="InterPro"/>
</dbReference>
<dbReference type="GO" id="GO:0000973">
    <property type="term" value="P:post-transcriptional tethering of RNA polymerase II gene DNA at nuclear periphery"/>
    <property type="evidence" value="ECO:0007669"/>
    <property type="project" value="TreeGrafter"/>
</dbReference>
<evidence type="ECO:0000313" key="1">
    <source>
        <dbReference type="EMBL" id="ODV90221.1"/>
    </source>
</evidence>
<dbReference type="GO" id="GO:0016973">
    <property type="term" value="P:poly(A)+ mRNA export from nucleus"/>
    <property type="evidence" value="ECO:0007669"/>
    <property type="project" value="TreeGrafter"/>
</dbReference>
<dbReference type="GO" id="GO:0006368">
    <property type="term" value="P:transcription elongation by RNA polymerase II"/>
    <property type="evidence" value="ECO:0007669"/>
    <property type="project" value="TreeGrafter"/>
</dbReference>
<dbReference type="PANTHER" id="PTHR12732">
    <property type="entry name" value="UNCHARACTERIZED PROTEASOME COMPONENT REGION PCI-CONTAINING"/>
    <property type="match status" value="1"/>
</dbReference>
<sequence>MSTQAVITQVRNAAGAADYANCFELDFSKDVIATVQTDAQTVDIDTAVAAAGLSPAMELVLKAYLQLCRDVNPYDVRQTFDLVEKLAAATQTAFASSQGAVLYGLVVHVIGVALPLAAEADRLDRVEKRLPPKTVYAPRNMQLSGTILRLFNSIRGDRDPHSPRKSILLYIAVALCKTYFALEQPISCANVFANMHTAAVKMSQYPMSLQVFYRCQLGRFYFYRNQYLLARRHLLWAYTHCNGTSPHNERVIMLHLVPASIVLGYMPTRQLLQTYNLDALYGPAVAAIKQGDRSAYYSHIEKTKLQLISVKVYSTMRYRMDTLLLRNLFRRVMLIQQVTDLRFSDLLKAIEFSSRDLATDPVVAEWDYNAIESIVVSLIDQGYMKGNVYTRNQLVRLYKQMPFVDVTHVWQHESTVADESWMEQ</sequence>
<dbReference type="AlphaFoldDB" id="A0A1E4TEM8"/>
<dbReference type="EMBL" id="KV453842">
    <property type="protein sequence ID" value="ODV90221.1"/>
    <property type="molecule type" value="Genomic_DNA"/>
</dbReference>
<dbReference type="Proteomes" id="UP000095023">
    <property type="component" value="Unassembled WGS sequence"/>
</dbReference>
<dbReference type="SMART" id="SM00753">
    <property type="entry name" value="PAM"/>
    <property type="match status" value="1"/>
</dbReference>
<evidence type="ECO:0000313" key="2">
    <source>
        <dbReference type="Proteomes" id="UP000095023"/>
    </source>
</evidence>
<dbReference type="GO" id="GO:0003690">
    <property type="term" value="F:double-stranded DNA binding"/>
    <property type="evidence" value="ECO:0007669"/>
    <property type="project" value="InterPro"/>
</dbReference>
<dbReference type="Gene3D" id="1.10.10.10">
    <property type="entry name" value="Winged helix-like DNA-binding domain superfamily/Winged helix DNA-binding domain"/>
    <property type="match status" value="1"/>
</dbReference>
<dbReference type="PANTHER" id="PTHR12732:SF8">
    <property type="entry name" value="NUCLEAR MRNA EXPORT PROTEIN THP1"/>
    <property type="match status" value="1"/>
</dbReference>